<protein>
    <submittedName>
        <fullName evidence="3">Uncharacterized protein</fullName>
    </submittedName>
</protein>
<name>A0AAV1HT84_9CHLO</name>
<dbReference type="Gene3D" id="3.40.50.720">
    <property type="entry name" value="NAD(P)-binding Rossmann-like Domain"/>
    <property type="match status" value="1"/>
</dbReference>
<comment type="similarity">
    <text evidence="2">Belongs to the short-chain dehydrogenases/reductases (SDR) family.</text>
</comment>
<organism evidence="3 4">
    <name type="scientific">Coccomyxa viridis</name>
    <dbReference type="NCBI Taxonomy" id="1274662"/>
    <lineage>
        <taxon>Eukaryota</taxon>
        <taxon>Viridiplantae</taxon>
        <taxon>Chlorophyta</taxon>
        <taxon>core chlorophytes</taxon>
        <taxon>Trebouxiophyceae</taxon>
        <taxon>Trebouxiophyceae incertae sedis</taxon>
        <taxon>Coccomyxaceae</taxon>
        <taxon>Coccomyxa</taxon>
    </lineage>
</organism>
<dbReference type="GO" id="GO:0016491">
    <property type="term" value="F:oxidoreductase activity"/>
    <property type="evidence" value="ECO:0007669"/>
    <property type="project" value="UniProtKB-KW"/>
</dbReference>
<dbReference type="SUPFAM" id="SSF51735">
    <property type="entry name" value="NAD(P)-binding Rossmann-fold domains"/>
    <property type="match status" value="1"/>
</dbReference>
<dbReference type="AlphaFoldDB" id="A0AAV1HT84"/>
<dbReference type="PRINTS" id="PR00080">
    <property type="entry name" value="SDRFAMILY"/>
</dbReference>
<keyword evidence="4" id="KW-1185">Reference proteome</keyword>
<comment type="caution">
    <text evidence="3">The sequence shown here is derived from an EMBL/GenBank/DDBJ whole genome shotgun (WGS) entry which is preliminary data.</text>
</comment>
<dbReference type="PANTHER" id="PTHR43157:SF31">
    <property type="entry name" value="PHOSPHATIDYLINOSITOL-GLYCAN BIOSYNTHESIS CLASS F PROTEIN"/>
    <property type="match status" value="1"/>
</dbReference>
<evidence type="ECO:0000313" key="3">
    <source>
        <dbReference type="EMBL" id="CAK0739357.1"/>
    </source>
</evidence>
<proteinExistence type="inferred from homology"/>
<dbReference type="PRINTS" id="PR00081">
    <property type="entry name" value="GDHRDH"/>
</dbReference>
<dbReference type="InterPro" id="IPR002347">
    <property type="entry name" value="SDR_fam"/>
</dbReference>
<evidence type="ECO:0000313" key="4">
    <source>
        <dbReference type="Proteomes" id="UP001314263"/>
    </source>
</evidence>
<evidence type="ECO:0000256" key="1">
    <source>
        <dbReference type="ARBA" id="ARBA00023002"/>
    </source>
</evidence>
<dbReference type="EMBL" id="CAUYUE010000002">
    <property type="protein sequence ID" value="CAK0739357.1"/>
    <property type="molecule type" value="Genomic_DNA"/>
</dbReference>
<dbReference type="InterPro" id="IPR036291">
    <property type="entry name" value="NAD(P)-bd_dom_sf"/>
</dbReference>
<gene>
    <name evidence="3" type="ORF">CVIRNUC_001159</name>
</gene>
<reference evidence="3 4" key="1">
    <citation type="submission" date="2023-10" db="EMBL/GenBank/DDBJ databases">
        <authorList>
            <person name="Maclean D."/>
            <person name="Macfadyen A."/>
        </authorList>
    </citation>
    <scope>NUCLEOTIDE SEQUENCE [LARGE SCALE GENOMIC DNA]</scope>
</reference>
<dbReference type="Proteomes" id="UP001314263">
    <property type="component" value="Unassembled WGS sequence"/>
</dbReference>
<dbReference type="PANTHER" id="PTHR43157">
    <property type="entry name" value="PHOSPHATIDYLINOSITOL-GLYCAN BIOSYNTHESIS CLASS F PROTEIN-RELATED"/>
    <property type="match status" value="1"/>
</dbReference>
<keyword evidence="1" id="KW-0560">Oxidoreductase</keyword>
<dbReference type="Pfam" id="PF00106">
    <property type="entry name" value="adh_short"/>
    <property type="match status" value="1"/>
</dbReference>
<accession>A0AAV1HT84</accession>
<sequence length="194" mass="21244">MTPSTLQDSEGLTEIFFAHRNQKKAEAAAKEVSRAGGNKSNVQSYAADLSSLDQTKALAQQIQKDHPSVDVMLNNAGVFADKMVTTEDGYELTWQVNVLAPYVLTSLLLHSVKERIVNVSSISAGSRMDFDNLNQEKGFSQHNAYSLSKLAMMMLTVEQAERLSGRPPTVNCLDPGTVNTKMLIAGRLCTQHRA</sequence>
<evidence type="ECO:0000256" key="2">
    <source>
        <dbReference type="RuleBase" id="RU000363"/>
    </source>
</evidence>